<feature type="transmembrane region" description="Helical" evidence="1">
    <location>
        <begin position="99"/>
        <end position="125"/>
    </location>
</feature>
<keyword evidence="1" id="KW-1133">Transmembrane helix</keyword>
<feature type="transmembrane region" description="Helical" evidence="1">
    <location>
        <begin position="56"/>
        <end position="78"/>
    </location>
</feature>
<dbReference type="EMBL" id="JANGAC010000010">
    <property type="protein sequence ID" value="MCQ4924066.1"/>
    <property type="molecule type" value="Genomic_DNA"/>
</dbReference>
<keyword evidence="1" id="KW-0472">Membrane</keyword>
<organism evidence="2 3">
    <name type="scientific">Tissierella carlieri</name>
    <dbReference type="NCBI Taxonomy" id="689904"/>
    <lineage>
        <taxon>Bacteria</taxon>
        <taxon>Bacillati</taxon>
        <taxon>Bacillota</taxon>
        <taxon>Tissierellia</taxon>
        <taxon>Tissierellales</taxon>
        <taxon>Tissierellaceae</taxon>
        <taxon>Tissierella</taxon>
    </lineage>
</organism>
<proteinExistence type="predicted"/>
<name>A0ABT1SC72_9FIRM</name>
<evidence type="ECO:0000313" key="2">
    <source>
        <dbReference type="EMBL" id="MCQ4924066.1"/>
    </source>
</evidence>
<gene>
    <name evidence="2" type="ORF">NE686_13270</name>
</gene>
<evidence type="ECO:0000256" key="1">
    <source>
        <dbReference type="SAM" id="Phobius"/>
    </source>
</evidence>
<keyword evidence="3" id="KW-1185">Reference proteome</keyword>
<dbReference type="Proteomes" id="UP001524478">
    <property type="component" value="Unassembled WGS sequence"/>
</dbReference>
<evidence type="ECO:0000313" key="3">
    <source>
        <dbReference type="Proteomes" id="UP001524478"/>
    </source>
</evidence>
<accession>A0ABT1SC72</accession>
<keyword evidence="1" id="KW-0812">Transmembrane</keyword>
<feature type="transmembrane region" description="Helical" evidence="1">
    <location>
        <begin position="166"/>
        <end position="186"/>
    </location>
</feature>
<feature type="transmembrane region" description="Helical" evidence="1">
    <location>
        <begin position="223"/>
        <end position="242"/>
    </location>
</feature>
<feature type="transmembrane region" description="Helical" evidence="1">
    <location>
        <begin position="20"/>
        <end position="44"/>
    </location>
</feature>
<dbReference type="RefSeq" id="WP_256311890.1">
    <property type="nucleotide sequence ID" value="NZ_JANGAC010000010.1"/>
</dbReference>
<sequence>MNNINLLKYEIKRTIISKKYLYMILILMAFTYDSLTRLVISGYYGTAPFSEWTYTLFIQLISPLVMSIMIFIMTSIFNEKELRARKILFSAPISQSKYYILKIAGLVITFILTALVPIVMSFIYYKVLFNYSQFINFGKYIIWFFIPTFIFLLGISMVLGKTNSKLLYGLIPIVFLLGSINTRSILPLWLDIFGQHFFDISTFAELIGRKSQVIPFNLPNHFIYSRLIFIFLGVILLIYICLKREKE</sequence>
<comment type="caution">
    <text evidence="2">The sequence shown here is derived from an EMBL/GenBank/DDBJ whole genome shotgun (WGS) entry which is preliminary data.</text>
</comment>
<reference evidence="2 3" key="1">
    <citation type="submission" date="2022-06" db="EMBL/GenBank/DDBJ databases">
        <title>Isolation of gut microbiota from human fecal samples.</title>
        <authorList>
            <person name="Pamer E.G."/>
            <person name="Barat B."/>
            <person name="Waligurski E."/>
            <person name="Medina S."/>
            <person name="Paddock L."/>
            <person name="Mostad J."/>
        </authorList>
    </citation>
    <scope>NUCLEOTIDE SEQUENCE [LARGE SCALE GENOMIC DNA]</scope>
    <source>
        <strain evidence="2 3">DFI.7.95</strain>
    </source>
</reference>
<feature type="transmembrane region" description="Helical" evidence="1">
    <location>
        <begin position="140"/>
        <end position="159"/>
    </location>
</feature>
<protein>
    <submittedName>
        <fullName evidence="2">ABC transporter permease</fullName>
    </submittedName>
</protein>